<feature type="domain" description="C2H2-type" evidence="10">
    <location>
        <begin position="426"/>
        <end position="453"/>
    </location>
</feature>
<evidence type="ECO:0000256" key="5">
    <source>
        <dbReference type="ARBA" id="ARBA00023015"/>
    </source>
</evidence>
<feature type="domain" description="C2H2-type" evidence="10">
    <location>
        <begin position="507"/>
        <end position="534"/>
    </location>
</feature>
<dbReference type="InterPro" id="IPR036236">
    <property type="entry name" value="Znf_C2H2_sf"/>
</dbReference>
<evidence type="ECO:0000256" key="2">
    <source>
        <dbReference type="ARBA" id="ARBA00022723"/>
    </source>
</evidence>
<dbReference type="SMART" id="SM00355">
    <property type="entry name" value="ZnF_C2H2"/>
    <property type="match status" value="5"/>
</dbReference>
<evidence type="ECO:0000313" key="11">
    <source>
        <dbReference type="EMBL" id="KAJ4448699.1"/>
    </source>
</evidence>
<accession>A0ABQ8TSY6</accession>
<comment type="caution">
    <text evidence="11">The sequence shown here is derived from an EMBL/GenBank/DDBJ whole genome shotgun (WGS) entry which is preliminary data.</text>
</comment>
<feature type="domain" description="C2H2-type" evidence="10">
    <location>
        <begin position="454"/>
        <end position="477"/>
    </location>
</feature>
<reference evidence="11 12" key="1">
    <citation type="journal article" date="2022" name="Allergy">
        <title>Genome assembly and annotation of Periplaneta americana reveal a comprehensive cockroach allergen profile.</title>
        <authorList>
            <person name="Wang L."/>
            <person name="Xiong Q."/>
            <person name="Saelim N."/>
            <person name="Wang L."/>
            <person name="Nong W."/>
            <person name="Wan A.T."/>
            <person name="Shi M."/>
            <person name="Liu X."/>
            <person name="Cao Q."/>
            <person name="Hui J.H.L."/>
            <person name="Sookrung N."/>
            <person name="Leung T.F."/>
            <person name="Tungtrongchitr A."/>
            <person name="Tsui S.K.W."/>
        </authorList>
    </citation>
    <scope>NUCLEOTIDE SEQUENCE [LARGE SCALE GENOMIC DNA]</scope>
    <source>
        <strain evidence="11">PWHHKU_190912</strain>
    </source>
</reference>
<protein>
    <recommendedName>
        <fullName evidence="10">C2H2-type domain-containing protein</fullName>
    </recommendedName>
</protein>
<evidence type="ECO:0000313" key="12">
    <source>
        <dbReference type="Proteomes" id="UP001148838"/>
    </source>
</evidence>
<evidence type="ECO:0000256" key="6">
    <source>
        <dbReference type="ARBA" id="ARBA00023163"/>
    </source>
</evidence>
<dbReference type="EMBL" id="JAJSOF020000003">
    <property type="protein sequence ID" value="KAJ4448699.1"/>
    <property type="molecule type" value="Genomic_DNA"/>
</dbReference>
<evidence type="ECO:0000256" key="3">
    <source>
        <dbReference type="ARBA" id="ARBA00022737"/>
    </source>
</evidence>
<keyword evidence="5" id="KW-0805">Transcription regulation</keyword>
<sequence length="594" mass="67440">MDNADTAAQPCDAGTSADDRQDTVLGSIKEEQEEIPAEEFSLSLEDLSAKSEVKEEITFEEHEMCIEDVEDIGSALHKHMPSCQKRVQHYFHIKMGPVILLLHFHLMEGFFMNEGLTGTTTCKMGMRPYKYRQPQGIEKDALRVLYHLATKIPKVILQRVEEIVPDIKPQMMEYIRSNSSETRDITTDSEKEQESPEIQVTNETPDDLPEESTSSSHVQEAADLDSLSTHLQDNAGQPCDAGTSADERQDTVLGSIKEEQEEIPAEEFSLSLEDLSAKSEVKEEITFEEHQICIEDVEDIGSIYDYDMGIQAAAPDDEEAGLLSSAQGSLVQSQVTSVSVSQSEMQVEDNIITIDDEPKVIYIKRIKDEVLHYEPALSENTPRIRNAVPTASRPTEGIRRNVSSEENRKVAADSSKCYLNQKRRPHTCIMCSKKFLNTGTLKLHYKLHSREREHRCRLCGKVLSDSYKLYSHMETHSEYLRSSLSRGKFPVEKQLTCDTCNGAEKPYRCELCAVHFGSVDALEMHVRVHAQEKPHRCVLCDRTFTEEQFIQHLRLHCNEYTHVCRKCNENFSSLASLKTHSRVHVNEQTQINVL</sequence>
<feature type="domain" description="C2H2-type" evidence="10">
    <location>
        <begin position="562"/>
        <end position="589"/>
    </location>
</feature>
<dbReference type="PANTHER" id="PTHR24399">
    <property type="entry name" value="ZINC FINGER AND BTB DOMAIN-CONTAINING"/>
    <property type="match status" value="1"/>
</dbReference>
<keyword evidence="4" id="KW-0862">Zinc</keyword>
<dbReference type="Proteomes" id="UP001148838">
    <property type="component" value="Unassembled WGS sequence"/>
</dbReference>
<evidence type="ECO:0000256" key="7">
    <source>
        <dbReference type="ARBA" id="ARBA00023242"/>
    </source>
</evidence>
<organism evidence="11 12">
    <name type="scientific">Periplaneta americana</name>
    <name type="common">American cockroach</name>
    <name type="synonym">Blatta americana</name>
    <dbReference type="NCBI Taxonomy" id="6978"/>
    <lineage>
        <taxon>Eukaryota</taxon>
        <taxon>Metazoa</taxon>
        <taxon>Ecdysozoa</taxon>
        <taxon>Arthropoda</taxon>
        <taxon>Hexapoda</taxon>
        <taxon>Insecta</taxon>
        <taxon>Pterygota</taxon>
        <taxon>Neoptera</taxon>
        <taxon>Polyneoptera</taxon>
        <taxon>Dictyoptera</taxon>
        <taxon>Blattodea</taxon>
        <taxon>Blattoidea</taxon>
        <taxon>Blattidae</taxon>
        <taxon>Blattinae</taxon>
        <taxon>Periplaneta</taxon>
    </lineage>
</organism>
<keyword evidence="6" id="KW-0804">Transcription</keyword>
<dbReference type="Pfam" id="PF00096">
    <property type="entry name" value="zf-C2H2"/>
    <property type="match status" value="2"/>
</dbReference>
<dbReference type="InterPro" id="IPR013087">
    <property type="entry name" value="Znf_C2H2_type"/>
</dbReference>
<dbReference type="PANTHER" id="PTHR24399:SF23">
    <property type="entry name" value="C2H2-TYPE DOMAIN-CONTAINING PROTEIN"/>
    <property type="match status" value="1"/>
</dbReference>
<feature type="compositionally biased region" description="Basic and acidic residues" evidence="9">
    <location>
        <begin position="181"/>
        <end position="194"/>
    </location>
</feature>
<dbReference type="PROSITE" id="PS50157">
    <property type="entry name" value="ZINC_FINGER_C2H2_2"/>
    <property type="match status" value="4"/>
</dbReference>
<feature type="region of interest" description="Disordered" evidence="9">
    <location>
        <begin position="1"/>
        <end position="39"/>
    </location>
</feature>
<gene>
    <name evidence="11" type="ORF">ANN_00089</name>
</gene>
<keyword evidence="2" id="KW-0479">Metal-binding</keyword>
<comment type="subcellular location">
    <subcellularLocation>
        <location evidence="1">Nucleus</location>
    </subcellularLocation>
</comment>
<feature type="region of interest" description="Disordered" evidence="9">
    <location>
        <begin position="174"/>
        <end position="221"/>
    </location>
</feature>
<keyword evidence="3" id="KW-0677">Repeat</keyword>
<evidence type="ECO:0000256" key="9">
    <source>
        <dbReference type="SAM" id="MobiDB-lite"/>
    </source>
</evidence>
<evidence type="ECO:0000259" key="10">
    <source>
        <dbReference type="PROSITE" id="PS50157"/>
    </source>
</evidence>
<dbReference type="Gene3D" id="3.30.160.60">
    <property type="entry name" value="Classic Zinc Finger"/>
    <property type="match status" value="3"/>
</dbReference>
<keyword evidence="12" id="KW-1185">Reference proteome</keyword>
<keyword evidence="8" id="KW-0863">Zinc-finger</keyword>
<keyword evidence="7" id="KW-0539">Nucleus</keyword>
<evidence type="ECO:0000256" key="4">
    <source>
        <dbReference type="ARBA" id="ARBA00022833"/>
    </source>
</evidence>
<dbReference type="PROSITE" id="PS00028">
    <property type="entry name" value="ZINC_FINGER_C2H2_1"/>
    <property type="match status" value="4"/>
</dbReference>
<name>A0ABQ8TSY6_PERAM</name>
<evidence type="ECO:0000256" key="1">
    <source>
        <dbReference type="ARBA" id="ARBA00004123"/>
    </source>
</evidence>
<evidence type="ECO:0000256" key="8">
    <source>
        <dbReference type="PROSITE-ProRule" id="PRU00042"/>
    </source>
</evidence>
<dbReference type="SUPFAM" id="SSF57667">
    <property type="entry name" value="beta-beta-alpha zinc fingers"/>
    <property type="match status" value="3"/>
</dbReference>
<proteinExistence type="predicted"/>